<name>A0ABQ9YMK3_9EUKA</name>
<feature type="region of interest" description="Disordered" evidence="5">
    <location>
        <begin position="1043"/>
        <end position="1153"/>
    </location>
</feature>
<dbReference type="Gene3D" id="3.30.30.30">
    <property type="match status" value="1"/>
</dbReference>
<reference evidence="7 8" key="1">
    <citation type="journal article" date="2022" name="bioRxiv">
        <title>Genomics of Preaxostyla Flagellates Illuminates Evolutionary Transitions and the Path Towards Mitochondrial Loss.</title>
        <authorList>
            <person name="Novak L.V.F."/>
            <person name="Treitli S.C."/>
            <person name="Pyrih J."/>
            <person name="Halakuc P."/>
            <person name="Pipaliya S.V."/>
            <person name="Vacek V."/>
            <person name="Brzon O."/>
            <person name="Soukal P."/>
            <person name="Eme L."/>
            <person name="Dacks J.B."/>
            <person name="Karnkowska A."/>
            <person name="Elias M."/>
            <person name="Hampl V."/>
        </authorList>
    </citation>
    <scope>NUCLEOTIDE SEQUENCE [LARGE SCALE GENOMIC DNA]</scope>
    <source>
        <strain evidence="7">NAU3</strain>
        <tissue evidence="7">Gut</tissue>
    </source>
</reference>
<keyword evidence="6" id="KW-0732">Signal</keyword>
<evidence type="ECO:0000256" key="5">
    <source>
        <dbReference type="SAM" id="MobiDB-lite"/>
    </source>
</evidence>
<protein>
    <submittedName>
        <fullName evidence="7">Heat shock 70 kDa protein 17</fullName>
    </submittedName>
</protein>
<sequence>MISVATLLLGLFFLTPGVNANVIGVDFGSNFISFGLLKSGQPITVVRNENEKRITPALVTVDGKERFIGTRAVPKSGRKSFQTHHNIISLLGRSTPPPRHTYPFPYPKYSNSDRGTLMFNTSGLSDQMLPVEDLAALILTNVQTVTKTTQGVMVKDIVITVPTSYTHSQRLAILDAAKIADLNVLSLMDSTVAAAYQFGMERTRTMQHMNEKPKETKEKAKSADSSDKEQTEEETPKQADDLSSTKDVVFVDMGGTFTTFSLIHFEFPRPNITTEKKGKQKAKDLKKILDEKKGKKEEEKAQEEDDDEYEEVVEDEADEVLIDDEEDDEGDIVNESITISNQADMDRYMKKQEERNRRKQRKEEQKKKKLQPKVVKRKVKKIKKEKSESDLPFNSTKYTGRMDVLLTETDESLGGRQFDSLIMAKVVEMYHKAAAPKEYEQYGACRPYLTTKEEEAAAYATAATSHQFPTPLNPESSSAKPYPGEVCRKILDAPQILPAIHKVVQSAKEMLTISNEYHGSIDDLIAELPDYRFVITKEQMEEWCKPAFDRFTSILDRFHTRLTSNLTFPPTSHASAPIKVDLNDTVVQIVGGSMRIPKLQEFLLEKFNKPALGKLLNQDEAAALGSTMYAAMLHPQYHIRGVQLVGRVEREILVGAVYDKKASDEASQANLQKTAPFDEVSKDSKELFLSPSDTIEYVPLFGLGDRIPSKKTVCVTRSSGFTLSVRYDCCSTLPLGVDHQLFRIHVKEAEGSLSSFGNVKNFTTKVTFELGKDGVVRVVNAFCDVVSAEVKVEEVSEEEGEEKKEAEGEEVKEEPKKQEEPEVKYIKRRVNLEVKKLKAEEIAEQEKNTPAGSKQLCGCSNNDPHKLPLVTTLSAKQIKKEKSNLAQFDEYEKQKERIAEIRNKLESYIFEKKEFLDVNGEELTKLCLQEQLDNARSVLDAVSLWLEDEGSDLATDPKVDPTDAREQLNSKLNEVKDSCEMIAIKHKEQTLWPDAAKALREMVKDFKDKQDDAVVKSMMNDTEADEMEEMLDAALDWLKEKETERAETDIGEPLKVLSDDVKEKMDETQKQADEMLKSAERRTKREKYEKEKKERDEKRREERRKQLEKKKKEEAKKKKEEADDEEDEEEPEHTTPEDDQPEEIPKEGEYNEL</sequence>
<keyword evidence="1" id="KW-0547">Nucleotide-binding</keyword>
<dbReference type="Pfam" id="PF00012">
    <property type="entry name" value="HSP70"/>
    <property type="match status" value="2"/>
</dbReference>
<dbReference type="Gene3D" id="3.90.640.10">
    <property type="entry name" value="Actin, Chain A, domain 4"/>
    <property type="match status" value="1"/>
</dbReference>
<dbReference type="InterPro" id="IPR029047">
    <property type="entry name" value="HSP70_peptide-bd_sf"/>
</dbReference>
<feature type="compositionally biased region" description="Basic and acidic residues" evidence="5">
    <location>
        <begin position="1143"/>
        <end position="1153"/>
    </location>
</feature>
<feature type="region of interest" description="Disordered" evidence="5">
    <location>
        <begin position="205"/>
        <end position="242"/>
    </location>
</feature>
<evidence type="ECO:0000256" key="3">
    <source>
        <dbReference type="ARBA" id="ARBA00022840"/>
    </source>
</evidence>
<accession>A0ABQ9YMK3</accession>
<keyword evidence="7" id="KW-0346">Stress response</keyword>
<dbReference type="Proteomes" id="UP001281761">
    <property type="component" value="Unassembled WGS sequence"/>
</dbReference>
<comment type="caution">
    <text evidence="7">The sequence shown here is derived from an EMBL/GenBank/DDBJ whole genome shotgun (WGS) entry which is preliminary data.</text>
</comment>
<dbReference type="InterPro" id="IPR013126">
    <property type="entry name" value="Hsp_70_fam"/>
</dbReference>
<feature type="compositionally biased region" description="Acidic residues" evidence="5">
    <location>
        <begin position="1122"/>
        <end position="1142"/>
    </location>
</feature>
<evidence type="ECO:0000313" key="7">
    <source>
        <dbReference type="EMBL" id="KAK2964994.1"/>
    </source>
</evidence>
<dbReference type="SUPFAM" id="SSF100934">
    <property type="entry name" value="Heat shock protein 70kD (HSP70), C-terminal subdomain"/>
    <property type="match status" value="1"/>
</dbReference>
<feature type="region of interest" description="Disordered" evidence="5">
    <location>
        <begin position="794"/>
        <end position="819"/>
    </location>
</feature>
<keyword evidence="3" id="KW-0067">ATP-binding</keyword>
<organism evidence="7 8">
    <name type="scientific">Blattamonas nauphoetae</name>
    <dbReference type="NCBI Taxonomy" id="2049346"/>
    <lineage>
        <taxon>Eukaryota</taxon>
        <taxon>Metamonada</taxon>
        <taxon>Preaxostyla</taxon>
        <taxon>Oxymonadida</taxon>
        <taxon>Blattamonas</taxon>
    </lineage>
</organism>
<proteinExistence type="predicted"/>
<evidence type="ECO:0000313" key="8">
    <source>
        <dbReference type="Proteomes" id="UP001281761"/>
    </source>
</evidence>
<dbReference type="Gene3D" id="3.30.420.40">
    <property type="match status" value="4"/>
</dbReference>
<dbReference type="InterPro" id="IPR029048">
    <property type="entry name" value="HSP70_C_sf"/>
</dbReference>
<evidence type="ECO:0000256" key="6">
    <source>
        <dbReference type="SAM" id="SignalP"/>
    </source>
</evidence>
<evidence type="ECO:0000256" key="2">
    <source>
        <dbReference type="ARBA" id="ARBA00022824"/>
    </source>
</evidence>
<dbReference type="PANTHER" id="PTHR45639">
    <property type="entry name" value="HSC70CB, ISOFORM G-RELATED"/>
    <property type="match status" value="1"/>
</dbReference>
<feature type="signal peptide" evidence="6">
    <location>
        <begin position="1"/>
        <end position="20"/>
    </location>
</feature>
<keyword evidence="2" id="KW-0256">Endoplasmic reticulum</keyword>
<dbReference type="SUPFAM" id="SSF53067">
    <property type="entry name" value="Actin-like ATPase domain"/>
    <property type="match status" value="2"/>
</dbReference>
<feature type="region of interest" description="Disordered" evidence="5">
    <location>
        <begin position="293"/>
        <end position="313"/>
    </location>
</feature>
<keyword evidence="8" id="KW-1185">Reference proteome</keyword>
<dbReference type="InterPro" id="IPR043129">
    <property type="entry name" value="ATPase_NBD"/>
</dbReference>
<feature type="compositionally biased region" description="Basic and acidic residues" evidence="5">
    <location>
        <begin position="344"/>
        <end position="366"/>
    </location>
</feature>
<evidence type="ECO:0000256" key="4">
    <source>
        <dbReference type="ARBA" id="ARBA00023186"/>
    </source>
</evidence>
<evidence type="ECO:0000256" key="1">
    <source>
        <dbReference type="ARBA" id="ARBA00022741"/>
    </source>
</evidence>
<dbReference type="PANTHER" id="PTHR45639:SF3">
    <property type="entry name" value="HYPOXIA UP-REGULATED PROTEIN 1"/>
    <property type="match status" value="1"/>
</dbReference>
<gene>
    <name evidence="7" type="ORF">BLNAU_295</name>
</gene>
<feature type="compositionally biased region" description="Basic and acidic residues" evidence="5">
    <location>
        <begin position="1057"/>
        <end position="1121"/>
    </location>
</feature>
<dbReference type="PRINTS" id="PR00301">
    <property type="entry name" value="HEATSHOCK70"/>
</dbReference>
<feature type="compositionally biased region" description="Acidic residues" evidence="5">
    <location>
        <begin position="300"/>
        <end position="313"/>
    </location>
</feature>
<dbReference type="Gene3D" id="2.60.34.10">
    <property type="entry name" value="Substrate Binding Domain Of DNAk, Chain A, domain 1"/>
    <property type="match status" value="1"/>
</dbReference>
<dbReference type="EMBL" id="JARBJD010000001">
    <property type="protein sequence ID" value="KAK2964994.1"/>
    <property type="molecule type" value="Genomic_DNA"/>
</dbReference>
<keyword evidence="4" id="KW-0143">Chaperone</keyword>
<dbReference type="Gene3D" id="1.20.1270.10">
    <property type="match status" value="1"/>
</dbReference>
<feature type="chain" id="PRO_5046301185" evidence="6">
    <location>
        <begin position="21"/>
        <end position="1153"/>
    </location>
</feature>
<feature type="region of interest" description="Disordered" evidence="5">
    <location>
        <begin position="326"/>
        <end position="373"/>
    </location>
</feature>